<sequence>MDRNVLVPVMGLSILNGIFSPYMLIVYLANWFWYPSTILPASPQIVVMLSAIIFATLTLMVAGVPAALYERARGPQGGAVAGIIWIVAAAVLTLPAVPNALRVLGVSA</sequence>
<keyword evidence="1" id="KW-1133">Transmembrane helix</keyword>
<feature type="transmembrane region" description="Helical" evidence="1">
    <location>
        <begin position="80"/>
        <end position="101"/>
    </location>
</feature>
<dbReference type="OrthoDB" id="8080853at2"/>
<evidence type="ECO:0000313" key="2">
    <source>
        <dbReference type="EMBL" id="SMH49217.1"/>
    </source>
</evidence>
<evidence type="ECO:0000313" key="3">
    <source>
        <dbReference type="Proteomes" id="UP000193083"/>
    </source>
</evidence>
<dbReference type="RefSeq" id="WP_085465643.1">
    <property type="nucleotide sequence ID" value="NZ_FXBL01000004.1"/>
</dbReference>
<keyword evidence="3" id="KW-1185">Reference proteome</keyword>
<keyword evidence="1" id="KW-0812">Transmembrane</keyword>
<keyword evidence="1" id="KW-0472">Membrane</keyword>
<reference evidence="2 3" key="1">
    <citation type="submission" date="2017-04" db="EMBL/GenBank/DDBJ databases">
        <authorList>
            <person name="Afonso C.L."/>
            <person name="Miller P.J."/>
            <person name="Scott M.A."/>
            <person name="Spackman E."/>
            <person name="Goraichik I."/>
            <person name="Dimitrov K.M."/>
            <person name="Suarez D.L."/>
            <person name="Swayne D.E."/>
        </authorList>
    </citation>
    <scope>NUCLEOTIDE SEQUENCE [LARGE SCALE GENOMIC DNA]</scope>
    <source>
        <strain evidence="2 3">B5P</strain>
    </source>
</reference>
<evidence type="ECO:0000256" key="1">
    <source>
        <dbReference type="SAM" id="Phobius"/>
    </source>
</evidence>
<feature type="transmembrane region" description="Helical" evidence="1">
    <location>
        <begin position="12"/>
        <end position="33"/>
    </location>
</feature>
<dbReference type="EMBL" id="FXBL01000004">
    <property type="protein sequence ID" value="SMH49217.1"/>
    <property type="molecule type" value="Genomic_DNA"/>
</dbReference>
<feature type="transmembrane region" description="Helical" evidence="1">
    <location>
        <begin position="45"/>
        <end position="68"/>
    </location>
</feature>
<organism evidence="2 3">
    <name type="scientific">Mesorhizobium australicum</name>
    <dbReference type="NCBI Taxonomy" id="536018"/>
    <lineage>
        <taxon>Bacteria</taxon>
        <taxon>Pseudomonadati</taxon>
        <taxon>Pseudomonadota</taxon>
        <taxon>Alphaproteobacteria</taxon>
        <taxon>Hyphomicrobiales</taxon>
        <taxon>Phyllobacteriaceae</taxon>
        <taxon>Mesorhizobium</taxon>
    </lineage>
</organism>
<name>A0A1X7PFH5_9HYPH</name>
<gene>
    <name evidence="2" type="ORF">SAMN02982922_3883</name>
</gene>
<dbReference type="AlphaFoldDB" id="A0A1X7PFH5"/>
<accession>A0A1X7PFH5</accession>
<dbReference type="Proteomes" id="UP000193083">
    <property type="component" value="Unassembled WGS sequence"/>
</dbReference>
<protein>
    <submittedName>
        <fullName evidence="2">Uncharacterized protein</fullName>
    </submittedName>
</protein>
<proteinExistence type="predicted"/>